<dbReference type="EMBL" id="CP012159">
    <property type="protein sequence ID" value="AKT41046.1"/>
    <property type="molecule type" value="Genomic_DNA"/>
</dbReference>
<name>A0A0K1EJK0_CHOCO</name>
<feature type="region of interest" description="Disordered" evidence="1">
    <location>
        <begin position="1"/>
        <end position="30"/>
    </location>
</feature>
<dbReference type="Proteomes" id="UP000067626">
    <property type="component" value="Chromosome"/>
</dbReference>
<proteinExistence type="predicted"/>
<evidence type="ECO:0000256" key="1">
    <source>
        <dbReference type="SAM" id="MobiDB-lite"/>
    </source>
</evidence>
<reference evidence="2 3" key="1">
    <citation type="submission" date="2015-07" db="EMBL/GenBank/DDBJ databases">
        <title>Genome analysis of myxobacterium Chondromyces crocatus Cm c5 reveals a high potential for natural compound synthesis and the genetic basis for the loss of fruiting body formation.</title>
        <authorList>
            <person name="Zaburannyi N."/>
            <person name="Bunk B."/>
            <person name="Maier J."/>
            <person name="Overmann J."/>
            <person name="Mueller R."/>
        </authorList>
    </citation>
    <scope>NUCLEOTIDE SEQUENCE [LARGE SCALE GENOMIC DNA]</scope>
    <source>
        <strain evidence="2 3">Cm c5</strain>
    </source>
</reference>
<keyword evidence="3" id="KW-1185">Reference proteome</keyword>
<evidence type="ECO:0000313" key="2">
    <source>
        <dbReference type="EMBL" id="AKT41046.1"/>
    </source>
</evidence>
<dbReference type="KEGG" id="ccro:CMC5_052040"/>
<dbReference type="AlphaFoldDB" id="A0A0K1EJK0"/>
<organism evidence="2 3">
    <name type="scientific">Chondromyces crocatus</name>
    <dbReference type="NCBI Taxonomy" id="52"/>
    <lineage>
        <taxon>Bacteria</taxon>
        <taxon>Pseudomonadati</taxon>
        <taxon>Myxococcota</taxon>
        <taxon>Polyangia</taxon>
        <taxon>Polyangiales</taxon>
        <taxon>Polyangiaceae</taxon>
        <taxon>Chondromyces</taxon>
    </lineage>
</organism>
<accession>A0A0K1EJK0</accession>
<evidence type="ECO:0000313" key="3">
    <source>
        <dbReference type="Proteomes" id="UP000067626"/>
    </source>
</evidence>
<gene>
    <name evidence="2" type="ORF">CMC5_052040</name>
</gene>
<sequence length="465" mass="47992">MPAGRRIHPPSPCDPERILPHATGPRTLHPSSRLPVLKKAATLCLLLCAASAAACNQKSSPSQATTADTGVVTTASPDTTAAATVTAVVNTPEPVTPRGDGVTEFKPTSEVAACKVKSTDLASYLQRQGLGLTGRTAGGGIFAAVWLVELQNNPDAHIAFAGFDGDARQVARARSIGSTRQGGLNVFDTSGAWTVTWFDGEGLAYARPRWEVSPLPEIQHLAAVGKEAGESVALAAAPEGGLVAAAPFGPERDQLGVFRFAPTEPGEPSVRAVSVTHHAKQARRPAIAADAGGYFVGWHEENGSMRVSRFDLAGKEGEAQELAAEGPRRDRLVLVPTSAGAIALWSEGETLLARGLDTAAKPASTTWVVGKGKWGAATPIDGGILVSWVGHDGKSDGQVLLARLGQDGAPSASGLRVTDGVNAVKDPPVVAASGPRVAVAWTEIMSPAVSTKRAVLRIADVACVP</sequence>
<protein>
    <submittedName>
        <fullName evidence="2">Uncharacterized protein</fullName>
    </submittedName>
</protein>